<accession>A0A7G6X5D4</accession>
<reference evidence="9" key="1">
    <citation type="submission" date="2019-09" db="EMBL/GenBank/DDBJ databases">
        <title>Antimicrobial potential of Antarctic Bacteria.</title>
        <authorList>
            <person name="Benaud N."/>
            <person name="Edwards R.J."/>
            <person name="Ferrari B.C."/>
        </authorList>
    </citation>
    <scope>NUCLEOTIDE SEQUENCE [LARGE SCALE GENOMIC DNA]</scope>
    <source>
        <strain evidence="9">SPB151</strain>
    </source>
</reference>
<dbReference type="EMBL" id="CP043661">
    <property type="protein sequence ID" value="QNE21449.1"/>
    <property type="molecule type" value="Genomic_DNA"/>
</dbReference>
<keyword evidence="5" id="KW-0804">Transcription</keyword>
<dbReference type="InterPro" id="IPR001034">
    <property type="entry name" value="DeoR_HTH"/>
</dbReference>
<dbReference type="RefSeq" id="WP_185443853.1">
    <property type="nucleotide sequence ID" value="NZ_CP043661.1"/>
</dbReference>
<dbReference type="PRINTS" id="PR00037">
    <property type="entry name" value="HTHLACR"/>
</dbReference>
<dbReference type="InterPro" id="IPR036390">
    <property type="entry name" value="WH_DNA-bd_sf"/>
</dbReference>
<proteinExistence type="predicted"/>
<dbReference type="PANTHER" id="PTHR30363:SF4">
    <property type="entry name" value="GLYCEROL-3-PHOSPHATE REGULON REPRESSOR"/>
    <property type="match status" value="1"/>
</dbReference>
<dbReference type="SMART" id="SM00420">
    <property type="entry name" value="HTH_DEOR"/>
    <property type="match status" value="1"/>
</dbReference>
<evidence type="ECO:0000256" key="4">
    <source>
        <dbReference type="ARBA" id="ARBA00023125"/>
    </source>
</evidence>
<dbReference type="GO" id="GO:0003700">
    <property type="term" value="F:DNA-binding transcription factor activity"/>
    <property type="evidence" value="ECO:0007669"/>
    <property type="project" value="InterPro"/>
</dbReference>
<dbReference type="GO" id="GO:0003677">
    <property type="term" value="F:DNA binding"/>
    <property type="evidence" value="ECO:0007669"/>
    <property type="project" value="UniProtKB-KW"/>
</dbReference>
<dbReference type="AlphaFoldDB" id="A0A7G6X5D4"/>
<dbReference type="SUPFAM" id="SSF46785">
    <property type="entry name" value="Winged helix' DNA-binding domain"/>
    <property type="match status" value="1"/>
</dbReference>
<dbReference type="KEGG" id="kqi:F1D05_30435"/>
<dbReference type="InterPro" id="IPR037171">
    <property type="entry name" value="NagB/RpiA_transferase-like"/>
</dbReference>
<name>A0A7G6X5D4_9ACTN</name>
<dbReference type="InterPro" id="IPR014036">
    <property type="entry name" value="DeoR-like_C"/>
</dbReference>
<dbReference type="PROSITE" id="PS00894">
    <property type="entry name" value="HTH_DEOR_1"/>
    <property type="match status" value="1"/>
</dbReference>
<dbReference type="InterPro" id="IPR018356">
    <property type="entry name" value="Tscrpt_reg_HTH_DeoR_CS"/>
</dbReference>
<keyword evidence="3" id="KW-0805">Transcription regulation</keyword>
<dbReference type="SUPFAM" id="SSF100950">
    <property type="entry name" value="NagB/RpiA/CoA transferase-like"/>
    <property type="match status" value="1"/>
</dbReference>
<dbReference type="Proteomes" id="UP000515563">
    <property type="component" value="Chromosome"/>
</dbReference>
<gene>
    <name evidence="8" type="ORF">F1D05_30435</name>
</gene>
<dbReference type="InterPro" id="IPR050313">
    <property type="entry name" value="Carb_Metab_HTH_regulators"/>
</dbReference>
<feature type="domain" description="HTH deoR-type" evidence="7">
    <location>
        <begin position="3"/>
        <end position="58"/>
    </location>
</feature>
<dbReference type="PANTHER" id="PTHR30363">
    <property type="entry name" value="HTH-TYPE TRANSCRIPTIONAL REGULATOR SRLR-RELATED"/>
    <property type="match status" value="1"/>
</dbReference>
<evidence type="ECO:0000259" key="7">
    <source>
        <dbReference type="PROSITE" id="PS51000"/>
    </source>
</evidence>
<evidence type="ECO:0000256" key="6">
    <source>
        <dbReference type="ARBA" id="ARBA00024937"/>
    </source>
</evidence>
<dbReference type="PROSITE" id="PS51000">
    <property type="entry name" value="HTH_DEOR_2"/>
    <property type="match status" value="1"/>
</dbReference>
<evidence type="ECO:0000256" key="2">
    <source>
        <dbReference type="ARBA" id="ARBA00022491"/>
    </source>
</evidence>
<comment type="function">
    <text evidence="6">Repressor of the lactose catabolism operon. Galactose-6-phosphate is the inducer.</text>
</comment>
<dbReference type="Pfam" id="PF08220">
    <property type="entry name" value="HTH_DeoR"/>
    <property type="match status" value="1"/>
</dbReference>
<keyword evidence="9" id="KW-1185">Reference proteome</keyword>
<dbReference type="Pfam" id="PF00455">
    <property type="entry name" value="DeoRC"/>
    <property type="match status" value="1"/>
</dbReference>
<evidence type="ECO:0000313" key="8">
    <source>
        <dbReference type="EMBL" id="QNE21449.1"/>
    </source>
</evidence>
<dbReference type="Gene3D" id="3.40.50.1360">
    <property type="match status" value="1"/>
</dbReference>
<sequence>MNSKARQQEILDQLTSRGELTIGELSKRFDVSEMTIRRDVNQLASEGLAVRTRGGLALTARGSFEPPFALRAREQVEAKQSIAAKVAEQVLDGQTIILDGGTTGLAVAQQLVGRSITVCVLNLRFVEILAADSATRVMVPGGIVRTGELSVIGAEVEAMLGNFRFDQFVMTASGVGINGFTEWNLDDAAVKRTALRSAKRTVVAVDSSKFGREAFARLCGPADVDLVVTDTAVDAAEHRRLTMAGTELVIA</sequence>
<evidence type="ECO:0000313" key="9">
    <source>
        <dbReference type="Proteomes" id="UP000515563"/>
    </source>
</evidence>
<evidence type="ECO:0000256" key="5">
    <source>
        <dbReference type="ARBA" id="ARBA00023163"/>
    </source>
</evidence>
<reference evidence="8 9" key="2">
    <citation type="journal article" date="2020" name="Microbiol. Resour. Announc.">
        <title>Antarctic desert soil bacteria exhibit high novel natural product potential, evaluated through long-read genome sequencing and comparative genomics.</title>
        <authorList>
            <person name="Benaud N."/>
            <person name="Edwards R.J."/>
            <person name="Amos T.G."/>
            <person name="D'Agostino P.M."/>
            <person name="Gutierrez-Chavez C."/>
            <person name="Montgomery K."/>
            <person name="Nicetic I."/>
            <person name="Ferrari B.C."/>
        </authorList>
    </citation>
    <scope>NUCLEOTIDE SEQUENCE [LARGE SCALE GENOMIC DNA]</scope>
    <source>
        <strain evidence="8 9">SPB151</strain>
    </source>
</reference>
<dbReference type="InterPro" id="IPR036388">
    <property type="entry name" value="WH-like_DNA-bd_sf"/>
</dbReference>
<keyword evidence="2" id="KW-0678">Repressor</keyword>
<organism evidence="8 9">
    <name type="scientific">Kribbella qitaiheensis</name>
    <dbReference type="NCBI Taxonomy" id="1544730"/>
    <lineage>
        <taxon>Bacteria</taxon>
        <taxon>Bacillati</taxon>
        <taxon>Actinomycetota</taxon>
        <taxon>Actinomycetes</taxon>
        <taxon>Propionibacteriales</taxon>
        <taxon>Kribbellaceae</taxon>
        <taxon>Kribbella</taxon>
    </lineage>
</organism>
<protein>
    <recommendedName>
        <fullName evidence="1">Lactose phosphotransferase system repressor</fullName>
    </recommendedName>
</protein>
<dbReference type="Gene3D" id="1.10.10.10">
    <property type="entry name" value="Winged helix-like DNA-binding domain superfamily/Winged helix DNA-binding domain"/>
    <property type="match status" value="1"/>
</dbReference>
<keyword evidence="4" id="KW-0238">DNA-binding</keyword>
<dbReference type="SMART" id="SM01134">
    <property type="entry name" value="DeoRC"/>
    <property type="match status" value="1"/>
</dbReference>
<evidence type="ECO:0000256" key="1">
    <source>
        <dbReference type="ARBA" id="ARBA00021390"/>
    </source>
</evidence>
<evidence type="ECO:0000256" key="3">
    <source>
        <dbReference type="ARBA" id="ARBA00023015"/>
    </source>
</evidence>